<comment type="caution">
    <text evidence="15">The sequence shown here is derived from an EMBL/GenBank/DDBJ whole genome shotgun (WGS) entry which is preliminary data.</text>
</comment>
<dbReference type="Proteomes" id="UP000396862">
    <property type="component" value="Unassembled WGS sequence"/>
</dbReference>
<dbReference type="PANTHER" id="PTHR30012">
    <property type="entry name" value="GENERAL SECRETION PATHWAY PROTEIN"/>
    <property type="match status" value="1"/>
</dbReference>
<dbReference type="InterPro" id="IPR018076">
    <property type="entry name" value="T2SS_GspF_dom"/>
</dbReference>
<evidence type="ECO:0000313" key="15">
    <source>
        <dbReference type="EMBL" id="PSK83101.1"/>
    </source>
</evidence>
<dbReference type="GO" id="GO:0009306">
    <property type="term" value="P:protein secretion"/>
    <property type="evidence" value="ECO:0007669"/>
    <property type="project" value="InterPro"/>
</dbReference>
<feature type="region of interest" description="Disordered" evidence="11">
    <location>
        <begin position="1"/>
        <end position="26"/>
    </location>
</feature>
<name>A0A2P8CDQ5_9BACT</name>
<feature type="transmembrane region" description="Helical" evidence="12">
    <location>
        <begin position="357"/>
        <end position="375"/>
    </location>
</feature>
<evidence type="ECO:0000313" key="14">
    <source>
        <dbReference type="EMBL" id="GET22016.1"/>
    </source>
</evidence>
<dbReference type="Gene3D" id="1.20.81.30">
    <property type="entry name" value="Type II secretion system (T2SS), domain F"/>
    <property type="match status" value="2"/>
</dbReference>
<feature type="domain" description="Type II secretion system protein GspF" evidence="13">
    <location>
        <begin position="254"/>
        <end position="376"/>
    </location>
</feature>
<dbReference type="PROSITE" id="PS00874">
    <property type="entry name" value="T2SP_F"/>
    <property type="match status" value="1"/>
</dbReference>
<keyword evidence="4 10" id="KW-0813">Transport</keyword>
<dbReference type="AlphaFoldDB" id="A0A2P8CDQ5"/>
<gene>
    <name evidence="15" type="ORF">CLV93_10431</name>
    <name evidence="14" type="ORF">JCM18694_22620</name>
</gene>
<dbReference type="EMBL" id="BLAU01000001">
    <property type="protein sequence ID" value="GET22016.1"/>
    <property type="molecule type" value="Genomic_DNA"/>
</dbReference>
<keyword evidence="8 12" id="KW-0472">Membrane</keyword>
<dbReference type="PRINTS" id="PR00812">
    <property type="entry name" value="BCTERIALGSPF"/>
</dbReference>
<dbReference type="InterPro" id="IPR003004">
    <property type="entry name" value="GspF/PilC"/>
</dbReference>
<dbReference type="Pfam" id="PF00482">
    <property type="entry name" value="T2SSF"/>
    <property type="match status" value="2"/>
</dbReference>
<dbReference type="EMBL" id="PYGC01000004">
    <property type="protein sequence ID" value="PSK83101.1"/>
    <property type="molecule type" value="Genomic_DNA"/>
</dbReference>
<evidence type="ECO:0000313" key="16">
    <source>
        <dbReference type="Proteomes" id="UP000240621"/>
    </source>
</evidence>
<evidence type="ECO:0000256" key="7">
    <source>
        <dbReference type="ARBA" id="ARBA00022989"/>
    </source>
</evidence>
<feature type="transmembrane region" description="Helical" evidence="12">
    <location>
        <begin position="204"/>
        <end position="222"/>
    </location>
</feature>
<keyword evidence="7 12" id="KW-1133">Transmembrane helix</keyword>
<evidence type="ECO:0000259" key="13">
    <source>
        <dbReference type="Pfam" id="PF00482"/>
    </source>
</evidence>
<dbReference type="RefSeq" id="WP_106541906.1">
    <property type="nucleotide sequence ID" value="NZ_BLAU01000001.1"/>
</dbReference>
<evidence type="ECO:0000256" key="5">
    <source>
        <dbReference type="ARBA" id="ARBA00022475"/>
    </source>
</evidence>
<keyword evidence="5" id="KW-1003">Cell membrane</keyword>
<accession>A0A2P8CDQ5</accession>
<comment type="function">
    <text evidence="1">Component of the type II secretion system inner membrane complex required for the energy-dependent secretion of extracellular factors such as proteases and toxins from the periplasm.</text>
</comment>
<dbReference type="InterPro" id="IPR042094">
    <property type="entry name" value="T2SS_GspF_sf"/>
</dbReference>
<evidence type="ECO:0000256" key="10">
    <source>
        <dbReference type="RuleBase" id="RU003923"/>
    </source>
</evidence>
<proteinExistence type="inferred from homology"/>
<dbReference type="InterPro" id="IPR001992">
    <property type="entry name" value="T2SS_GspF/T4SS_PilC_CS"/>
</dbReference>
<evidence type="ECO:0000256" key="4">
    <source>
        <dbReference type="ARBA" id="ARBA00022448"/>
    </source>
</evidence>
<evidence type="ECO:0000256" key="12">
    <source>
        <dbReference type="SAM" id="Phobius"/>
    </source>
</evidence>
<feature type="transmembrane region" description="Helical" evidence="12">
    <location>
        <begin position="234"/>
        <end position="251"/>
    </location>
</feature>
<evidence type="ECO:0000256" key="8">
    <source>
        <dbReference type="ARBA" id="ARBA00023136"/>
    </source>
</evidence>
<organism evidence="15 16">
    <name type="scientific">Prolixibacter denitrificans</name>
    <dbReference type="NCBI Taxonomy" id="1541063"/>
    <lineage>
        <taxon>Bacteria</taxon>
        <taxon>Pseudomonadati</taxon>
        <taxon>Bacteroidota</taxon>
        <taxon>Bacteroidia</taxon>
        <taxon>Marinilabiliales</taxon>
        <taxon>Prolixibacteraceae</taxon>
        <taxon>Prolixibacter</taxon>
    </lineage>
</organism>
<evidence type="ECO:0000313" key="17">
    <source>
        <dbReference type="Proteomes" id="UP000396862"/>
    </source>
</evidence>
<dbReference type="Proteomes" id="UP000240621">
    <property type="component" value="Unassembled WGS sequence"/>
</dbReference>
<reference evidence="15 16" key="1">
    <citation type="submission" date="2018-03" db="EMBL/GenBank/DDBJ databases">
        <title>Genomic Encyclopedia of Archaeal and Bacterial Type Strains, Phase II (KMG-II): from individual species to whole genera.</title>
        <authorList>
            <person name="Goeker M."/>
        </authorList>
    </citation>
    <scope>NUCLEOTIDE SEQUENCE [LARGE SCALE GENOMIC DNA]</scope>
    <source>
        <strain evidence="15 16">DSM 27267</strain>
    </source>
</reference>
<feature type="transmembrane region" description="Helical" evidence="12">
    <location>
        <begin position="147"/>
        <end position="173"/>
    </location>
</feature>
<dbReference type="GO" id="GO:0005886">
    <property type="term" value="C:plasma membrane"/>
    <property type="evidence" value="ECO:0007669"/>
    <property type="project" value="UniProtKB-SubCell"/>
</dbReference>
<evidence type="ECO:0000256" key="1">
    <source>
        <dbReference type="ARBA" id="ARBA00002684"/>
    </source>
</evidence>
<keyword evidence="6 10" id="KW-0812">Transmembrane</keyword>
<reference evidence="14 17" key="2">
    <citation type="submission" date="2019-10" db="EMBL/GenBank/DDBJ databases">
        <title>Prolixibacter strains distinguished by the presence of nitrate reductase genes were adept at nitrate-dependent anaerobic corrosion of metallic iron and carbon steel.</title>
        <authorList>
            <person name="Iino T."/>
            <person name="Shono N."/>
            <person name="Ito K."/>
            <person name="Nakamura R."/>
            <person name="Sueoka K."/>
            <person name="Harayama S."/>
            <person name="Ohkuma M."/>
        </authorList>
    </citation>
    <scope>NUCLEOTIDE SEQUENCE [LARGE SCALE GENOMIC DNA]</scope>
    <source>
        <strain evidence="14 17">MIC1-1</strain>
    </source>
</reference>
<dbReference type="OrthoDB" id="1523422at2"/>
<feature type="domain" description="Type II secretion system protein GspF" evidence="13">
    <location>
        <begin position="53"/>
        <end position="174"/>
    </location>
</feature>
<comment type="subcellular location">
    <subcellularLocation>
        <location evidence="2 10">Cell membrane</location>
        <topology evidence="2 10">Multi-pass membrane protein</topology>
    </subcellularLocation>
</comment>
<evidence type="ECO:0000256" key="6">
    <source>
        <dbReference type="ARBA" id="ARBA00022692"/>
    </source>
</evidence>
<dbReference type="PANTHER" id="PTHR30012:SF0">
    <property type="entry name" value="TYPE II SECRETION SYSTEM PROTEIN F-RELATED"/>
    <property type="match status" value="1"/>
</dbReference>
<evidence type="ECO:0000256" key="9">
    <source>
        <dbReference type="ARBA" id="ARBA00030750"/>
    </source>
</evidence>
<comment type="similarity">
    <text evidence="3 10">Belongs to the GSP F family.</text>
</comment>
<evidence type="ECO:0000256" key="11">
    <source>
        <dbReference type="SAM" id="MobiDB-lite"/>
    </source>
</evidence>
<keyword evidence="17" id="KW-1185">Reference proteome</keyword>
<sequence>MAIKLSSIESGKPVSKQGIRQANRQKGADISSLKQYFKTKGQLLKDRKKEEFYAEIFLLLQAGLDLKSAIELFSSQESNVKLKAIFTDIENKLIKGSSFSEALEQTGQFSLYEYYSVKIGEESGKLPEVVKELGHYYERKIKLQKQVFGALSYPFIILITAVVVVIFMMNFIVPLFADAFKRFNSDLPTFTQSVIDISNGLRSYWWLILLIVMAMGITVFFVRQNKKVLRTLSSLVIHVPVIGPLLLKIYLARFCQFMSLMTSAKTPLITALDMVGKMVGFLPLEEILVSVRSQIYKGMLLNEALASYSLFDERMVALLKVGEETNNLDVIFRKLHSQYSEDIDHYTQLMSSLLEPLMIVFVGGLVALILVAMYLPMFKIGNTMIG</sequence>
<evidence type="ECO:0000256" key="3">
    <source>
        <dbReference type="ARBA" id="ARBA00005745"/>
    </source>
</evidence>
<protein>
    <recommendedName>
        <fullName evidence="9">General secretion pathway protein F</fullName>
    </recommendedName>
</protein>
<evidence type="ECO:0000256" key="2">
    <source>
        <dbReference type="ARBA" id="ARBA00004651"/>
    </source>
</evidence>